<dbReference type="InterPro" id="IPR050584">
    <property type="entry name" value="Cholesterol_7-desaturase"/>
</dbReference>
<dbReference type="GO" id="GO:0005506">
    <property type="term" value="F:iron ion binding"/>
    <property type="evidence" value="ECO:0007669"/>
    <property type="project" value="InterPro"/>
</dbReference>
<name>A0A1B1N7F3_9BACL</name>
<keyword evidence="3" id="KW-0560">Oxidoreductase</keyword>
<evidence type="ECO:0000313" key="8">
    <source>
        <dbReference type="Proteomes" id="UP000092573"/>
    </source>
</evidence>
<reference evidence="7 8" key="1">
    <citation type="submission" date="2016-01" db="EMBL/GenBank/DDBJ databases">
        <title>Complete Genome Sequence of Paenibacillus yonginensis DCY84, a novel Plant Growth-Promoting Bacteria with Elicitation of Induced Systemic Resistance.</title>
        <authorList>
            <person name="Kim Y.J."/>
            <person name="Yang D.C."/>
            <person name="Sukweenadhi J."/>
        </authorList>
    </citation>
    <scope>NUCLEOTIDE SEQUENCE [LARGE SCALE GENOMIC DNA]</scope>
    <source>
        <strain evidence="7 8">DCY84</strain>
    </source>
</reference>
<accession>A0A1B1N7F3</accession>
<dbReference type="Gene3D" id="3.90.380.10">
    <property type="entry name" value="Naphthalene 1,2-dioxygenase Alpha Subunit, Chain A, domain 1"/>
    <property type="match status" value="1"/>
</dbReference>
<dbReference type="Gene3D" id="2.102.10.10">
    <property type="entry name" value="Rieske [2Fe-2S] iron-sulphur domain"/>
    <property type="match status" value="1"/>
</dbReference>
<proteinExistence type="predicted"/>
<keyword evidence="4" id="KW-0408">Iron</keyword>
<dbReference type="Proteomes" id="UP000092573">
    <property type="component" value="Chromosome"/>
</dbReference>
<evidence type="ECO:0000256" key="2">
    <source>
        <dbReference type="ARBA" id="ARBA00022723"/>
    </source>
</evidence>
<dbReference type="STRING" id="1462996.AWM70_17860"/>
<evidence type="ECO:0000256" key="5">
    <source>
        <dbReference type="ARBA" id="ARBA00023014"/>
    </source>
</evidence>
<dbReference type="PROSITE" id="PS00570">
    <property type="entry name" value="RING_HYDROXYL_ALPHA"/>
    <property type="match status" value="1"/>
</dbReference>
<dbReference type="GO" id="GO:0004497">
    <property type="term" value="F:monooxygenase activity"/>
    <property type="evidence" value="ECO:0007669"/>
    <property type="project" value="UniProtKB-ARBA"/>
</dbReference>
<evidence type="ECO:0000256" key="1">
    <source>
        <dbReference type="ARBA" id="ARBA00022714"/>
    </source>
</evidence>
<evidence type="ECO:0000259" key="6">
    <source>
        <dbReference type="PROSITE" id="PS51296"/>
    </source>
</evidence>
<dbReference type="GO" id="GO:0016705">
    <property type="term" value="F:oxidoreductase activity, acting on paired donors, with incorporation or reduction of molecular oxygen"/>
    <property type="evidence" value="ECO:0007669"/>
    <property type="project" value="UniProtKB-ARBA"/>
</dbReference>
<dbReference type="AlphaFoldDB" id="A0A1B1N7F3"/>
<evidence type="ECO:0000313" key="7">
    <source>
        <dbReference type="EMBL" id="ANS77315.1"/>
    </source>
</evidence>
<dbReference type="Pfam" id="PF19112">
    <property type="entry name" value="VanA_C"/>
    <property type="match status" value="1"/>
</dbReference>
<keyword evidence="5" id="KW-0411">Iron-sulfur</keyword>
<keyword evidence="8" id="KW-1185">Reference proteome</keyword>
<dbReference type="Pfam" id="PF00355">
    <property type="entry name" value="Rieske"/>
    <property type="match status" value="1"/>
</dbReference>
<dbReference type="KEGG" id="pyg:AWM70_17860"/>
<dbReference type="EMBL" id="CP014167">
    <property type="protein sequence ID" value="ANS77315.1"/>
    <property type="molecule type" value="Genomic_DNA"/>
</dbReference>
<dbReference type="InterPro" id="IPR017941">
    <property type="entry name" value="Rieske_2Fe-2S"/>
</dbReference>
<evidence type="ECO:0000256" key="3">
    <source>
        <dbReference type="ARBA" id="ARBA00023002"/>
    </source>
</evidence>
<dbReference type="PROSITE" id="PS51296">
    <property type="entry name" value="RIESKE"/>
    <property type="match status" value="1"/>
</dbReference>
<protein>
    <submittedName>
        <fullName evidence="7">Rieske (2Fe-2S) protein</fullName>
    </submittedName>
</protein>
<dbReference type="InterPro" id="IPR044043">
    <property type="entry name" value="VanA_C_cat"/>
</dbReference>
<dbReference type="InterPro" id="IPR036922">
    <property type="entry name" value="Rieske_2Fe-2S_sf"/>
</dbReference>
<keyword evidence="1" id="KW-0001">2Fe-2S</keyword>
<dbReference type="GO" id="GO:0051537">
    <property type="term" value="F:2 iron, 2 sulfur cluster binding"/>
    <property type="evidence" value="ECO:0007669"/>
    <property type="project" value="UniProtKB-KW"/>
</dbReference>
<dbReference type="CDD" id="cd03469">
    <property type="entry name" value="Rieske_RO_Alpha_N"/>
    <property type="match status" value="1"/>
</dbReference>
<dbReference type="PANTHER" id="PTHR21266">
    <property type="entry name" value="IRON-SULFUR DOMAIN CONTAINING PROTEIN"/>
    <property type="match status" value="1"/>
</dbReference>
<dbReference type="InterPro" id="IPR015881">
    <property type="entry name" value="ARHD_Rieske_2Fe_2S"/>
</dbReference>
<dbReference type="OrthoDB" id="9800776at2"/>
<dbReference type="PANTHER" id="PTHR21266:SF57">
    <property type="entry name" value="3-CHLOROBENZOATE-3,4-DIOXYGENASE"/>
    <property type="match status" value="1"/>
</dbReference>
<sequence length="353" mass="40021">MLKLNTENLLLRDYPKNCTFTKEDWLVLSSSWYPVALAGDVRQDQPLAVKLLDVKLVCYRSGDRVVVARDLCFHRGAPLSKGWVENGEIVCPYHGFRYNCEGKCTAVPAHPGAKISPKLKLFTYPAVERYGLIWTCLSPEAEAEQPQIPEFPHWDDPDYLQVLPPSFDIAGSAGRQMEGFLDVSHFAYVHTETFGDRNNTEVPQYAVTREDGGLHVEYWSTVSNYGKSQLHEAPEGFQWLREFRVFPPFAASLTVYFPADGRLCILNCASPVSAKYTRLFSPICRNFDKDTPVQEIIDFNLKVFSEDREMVEAQTPEELPLDLLAEAHIPADRTSIAYRQLLTELGLGRNYTS</sequence>
<dbReference type="SUPFAM" id="SSF55961">
    <property type="entry name" value="Bet v1-like"/>
    <property type="match status" value="1"/>
</dbReference>
<keyword evidence="2" id="KW-0479">Metal-binding</keyword>
<feature type="domain" description="Rieske" evidence="6">
    <location>
        <begin position="32"/>
        <end position="135"/>
    </location>
</feature>
<gene>
    <name evidence="7" type="ORF">AWM70_17860</name>
</gene>
<organism evidence="7 8">
    <name type="scientific">Paenibacillus yonginensis</name>
    <dbReference type="NCBI Taxonomy" id="1462996"/>
    <lineage>
        <taxon>Bacteria</taxon>
        <taxon>Bacillati</taxon>
        <taxon>Bacillota</taxon>
        <taxon>Bacilli</taxon>
        <taxon>Bacillales</taxon>
        <taxon>Paenibacillaceae</taxon>
        <taxon>Paenibacillus</taxon>
    </lineage>
</organism>
<dbReference type="SUPFAM" id="SSF50022">
    <property type="entry name" value="ISP domain"/>
    <property type="match status" value="1"/>
</dbReference>
<evidence type="ECO:0000256" key="4">
    <source>
        <dbReference type="ARBA" id="ARBA00023004"/>
    </source>
</evidence>